<evidence type="ECO:0000313" key="1">
    <source>
        <dbReference type="EMBL" id="CAD7651887.1"/>
    </source>
</evidence>
<dbReference type="OrthoDB" id="5859304at2759"/>
<dbReference type="AlphaFoldDB" id="A0A7R9M1U3"/>
<evidence type="ECO:0008006" key="3">
    <source>
        <dbReference type="Google" id="ProtNLM"/>
    </source>
</evidence>
<name>A0A7R9M1U3_9ACAR</name>
<dbReference type="SUPFAM" id="SSF51045">
    <property type="entry name" value="WW domain"/>
    <property type="match status" value="1"/>
</dbReference>
<accession>A0A7R9M1U3</accession>
<reference evidence="1" key="1">
    <citation type="submission" date="2020-11" db="EMBL/GenBank/DDBJ databases">
        <authorList>
            <person name="Tran Van P."/>
        </authorList>
    </citation>
    <scope>NUCLEOTIDE SEQUENCE</scope>
</reference>
<organism evidence="1">
    <name type="scientific">Oppiella nova</name>
    <dbReference type="NCBI Taxonomy" id="334625"/>
    <lineage>
        <taxon>Eukaryota</taxon>
        <taxon>Metazoa</taxon>
        <taxon>Ecdysozoa</taxon>
        <taxon>Arthropoda</taxon>
        <taxon>Chelicerata</taxon>
        <taxon>Arachnida</taxon>
        <taxon>Acari</taxon>
        <taxon>Acariformes</taxon>
        <taxon>Sarcoptiformes</taxon>
        <taxon>Oribatida</taxon>
        <taxon>Brachypylina</taxon>
        <taxon>Oppioidea</taxon>
        <taxon>Oppiidae</taxon>
        <taxon>Oppiella</taxon>
    </lineage>
</organism>
<dbReference type="Proteomes" id="UP000728032">
    <property type="component" value="Unassembled WGS sequence"/>
</dbReference>
<dbReference type="InterPro" id="IPR036020">
    <property type="entry name" value="WW_dom_sf"/>
</dbReference>
<sequence length="79" mass="9155">MVKTFAFSHETKTTSWLPPIESWKGSDDQYFPYGWESAVDKDGKAYYINCYYGMRYTLTSLFLCVDPMIPSLSSDVAFR</sequence>
<evidence type="ECO:0000313" key="2">
    <source>
        <dbReference type="Proteomes" id="UP000728032"/>
    </source>
</evidence>
<keyword evidence="2" id="KW-1185">Reference proteome</keyword>
<dbReference type="Gene3D" id="2.20.70.10">
    <property type="match status" value="1"/>
</dbReference>
<dbReference type="EMBL" id="CAJPVJ010004939">
    <property type="protein sequence ID" value="CAG2169071.1"/>
    <property type="molecule type" value="Genomic_DNA"/>
</dbReference>
<gene>
    <name evidence="1" type="ORF">ONB1V03_LOCUS8555</name>
</gene>
<protein>
    <recommendedName>
        <fullName evidence="3">WW domain-containing protein</fullName>
    </recommendedName>
</protein>
<dbReference type="EMBL" id="OC919764">
    <property type="protein sequence ID" value="CAD7651887.1"/>
    <property type="molecule type" value="Genomic_DNA"/>
</dbReference>
<proteinExistence type="predicted"/>